<evidence type="ECO:0000256" key="5">
    <source>
        <dbReference type="ARBA" id="ARBA00022691"/>
    </source>
</evidence>
<keyword evidence="4" id="KW-0808">Transferase</keyword>
<protein>
    <recommendedName>
        <fullName evidence="2">tRNA (guanine(46)-N(7))-methyltransferase</fullName>
        <ecNumber evidence="2">2.1.1.33</ecNumber>
    </recommendedName>
</protein>
<dbReference type="AlphaFoldDB" id="A0A1D2A504"/>
<evidence type="ECO:0000256" key="6">
    <source>
        <dbReference type="ARBA" id="ARBA00022694"/>
    </source>
</evidence>
<reference evidence="7" key="1">
    <citation type="submission" date="2015-08" db="EMBL/GenBank/DDBJ databases">
        <authorList>
            <person name="Babu N.S."/>
            <person name="Beckwith C.J."/>
            <person name="Beseler K.G."/>
            <person name="Brison A."/>
            <person name="Carone J.V."/>
            <person name="Caskin T.P."/>
            <person name="Diamond M."/>
            <person name="Durham M.E."/>
            <person name="Foxe J.M."/>
            <person name="Go M."/>
            <person name="Henderson B.A."/>
            <person name="Jones I.B."/>
            <person name="McGettigan J.A."/>
            <person name="Micheletti S.J."/>
            <person name="Nasrallah M.E."/>
            <person name="Ortiz D."/>
            <person name="Piller C.R."/>
            <person name="Privatt S.R."/>
            <person name="Schneider S.L."/>
            <person name="Sharp S."/>
            <person name="Smith T.C."/>
            <person name="Stanton J.D."/>
            <person name="Ullery H.E."/>
            <person name="Wilson R.J."/>
            <person name="Serrano M.G."/>
            <person name="Buck G."/>
            <person name="Lee V."/>
            <person name="Wang Y."/>
            <person name="Carvalho R."/>
            <person name="Voegtly L."/>
            <person name="Shi R."/>
            <person name="Duckworth R."/>
            <person name="Johnson A."/>
            <person name="Loviza R."/>
            <person name="Walstead R."/>
            <person name="Shah Z."/>
            <person name="Kiflezghi M."/>
            <person name="Wade K."/>
            <person name="Ball S.L."/>
            <person name="Bradley K.W."/>
            <person name="Asai D.J."/>
            <person name="Bowman C.A."/>
            <person name="Russell D.A."/>
            <person name="Pope W.H."/>
            <person name="Jacobs-Sera D."/>
            <person name="Hendrix R.W."/>
            <person name="Hatfull G.F."/>
        </authorList>
    </citation>
    <scope>NUCLEOTIDE SEQUENCE</scope>
</reference>
<dbReference type="GO" id="GO:0008176">
    <property type="term" value="F:tRNA (guanine(46)-N7)-methyltransferase activity"/>
    <property type="evidence" value="ECO:0007669"/>
    <property type="project" value="UniProtKB-EC"/>
</dbReference>
<feature type="non-terminal residue" evidence="7">
    <location>
        <position position="1"/>
    </location>
</feature>
<accession>A0A1D2A504</accession>
<keyword evidence="6" id="KW-0819">tRNA processing</keyword>
<evidence type="ECO:0000256" key="4">
    <source>
        <dbReference type="ARBA" id="ARBA00022679"/>
    </source>
</evidence>
<evidence type="ECO:0000313" key="7">
    <source>
        <dbReference type="EMBL" id="JAT74289.1"/>
    </source>
</evidence>
<dbReference type="Pfam" id="PF02390">
    <property type="entry name" value="Methyltransf_4"/>
    <property type="match status" value="1"/>
</dbReference>
<dbReference type="EC" id="2.1.1.33" evidence="2"/>
<dbReference type="Gene3D" id="3.40.50.150">
    <property type="entry name" value="Vaccinia Virus protein VP39"/>
    <property type="match status" value="1"/>
</dbReference>
<dbReference type="PANTHER" id="PTHR23417">
    <property type="entry name" value="3-DEOXY-D-MANNO-OCTULOSONIC-ACID TRANSFERASE/TRNA GUANINE-N 7 - -METHYLTRANSFERASE"/>
    <property type="match status" value="1"/>
</dbReference>
<dbReference type="SUPFAM" id="SSF53335">
    <property type="entry name" value="S-adenosyl-L-methionine-dependent methyltransferases"/>
    <property type="match status" value="1"/>
</dbReference>
<dbReference type="GO" id="GO:0043527">
    <property type="term" value="C:tRNA methyltransferase complex"/>
    <property type="evidence" value="ECO:0007669"/>
    <property type="project" value="TreeGrafter"/>
</dbReference>
<dbReference type="PANTHER" id="PTHR23417:SF21">
    <property type="entry name" value="TRNA (GUANINE-N(7)-)-METHYLTRANSFERASE"/>
    <property type="match status" value="1"/>
</dbReference>
<keyword evidence="3" id="KW-0489">Methyltransferase</keyword>
<evidence type="ECO:0000256" key="3">
    <source>
        <dbReference type="ARBA" id="ARBA00022603"/>
    </source>
</evidence>
<organism evidence="7">
    <name type="scientific">Auxenochlorella protothecoides</name>
    <name type="common">Green microalga</name>
    <name type="synonym">Chlorella protothecoides</name>
    <dbReference type="NCBI Taxonomy" id="3075"/>
    <lineage>
        <taxon>Eukaryota</taxon>
        <taxon>Viridiplantae</taxon>
        <taxon>Chlorophyta</taxon>
        <taxon>core chlorophytes</taxon>
        <taxon>Trebouxiophyceae</taxon>
        <taxon>Chlorellales</taxon>
        <taxon>Chlorellaceae</taxon>
        <taxon>Auxenochlorella</taxon>
    </lineage>
</organism>
<sequence>TQVAHITLIVVLNISKYNSNPCKGGPCVFPDTNARSTRRAHELMLASASTRVLSTSGPQRFGSIISRRTGVMVCVAAQPSAPEALEESPFPRLGRNAALYKEVGGGKKFRQHVNPLKKELATPPPPPDWAAVYADPGLPLIVDVGAGYGRFLLGLAQTGAAGGLHNHLGFEIRGSVVDRAQDWAAALGVARSVHFVLANATLSLGPVLRSYPGRLDLVTIQFPDPQFKRRHRKRRIVQRGLVDSVAELMPRGGRVFLQSDVLEVAEDMRDHFLAHPAFSPAPGHDAPDAVFHARSRHQLDMGLKGNDKEGCSGGEEGLALGEPPCASLGWLRENPLGMPTEREVLTQRQGGAVYRVLLERR</sequence>
<keyword evidence="5" id="KW-0949">S-adenosyl-L-methionine</keyword>
<name>A0A1D2A504_AUXPR</name>
<evidence type="ECO:0000256" key="1">
    <source>
        <dbReference type="ARBA" id="ARBA00000142"/>
    </source>
</evidence>
<dbReference type="InterPro" id="IPR003358">
    <property type="entry name" value="tRNA_(Gua-N-7)_MeTrfase_Trmb"/>
</dbReference>
<gene>
    <name evidence="7" type="ORF">g.5769</name>
</gene>
<comment type="catalytic activity">
    <reaction evidence="1">
        <text>guanosine(46) in tRNA + S-adenosyl-L-methionine = N(7)-methylguanosine(46) in tRNA + S-adenosyl-L-homocysteine</text>
        <dbReference type="Rhea" id="RHEA:42708"/>
        <dbReference type="Rhea" id="RHEA-COMP:10188"/>
        <dbReference type="Rhea" id="RHEA-COMP:10189"/>
        <dbReference type="ChEBI" id="CHEBI:57856"/>
        <dbReference type="ChEBI" id="CHEBI:59789"/>
        <dbReference type="ChEBI" id="CHEBI:74269"/>
        <dbReference type="ChEBI" id="CHEBI:74480"/>
        <dbReference type="EC" id="2.1.1.33"/>
    </reaction>
</comment>
<dbReference type="PROSITE" id="PS51625">
    <property type="entry name" value="SAM_MT_TRMB"/>
    <property type="match status" value="1"/>
</dbReference>
<dbReference type="CDD" id="cd02440">
    <property type="entry name" value="AdoMet_MTases"/>
    <property type="match status" value="1"/>
</dbReference>
<evidence type="ECO:0000256" key="2">
    <source>
        <dbReference type="ARBA" id="ARBA00011977"/>
    </source>
</evidence>
<dbReference type="EMBL" id="GDKF01004333">
    <property type="protein sequence ID" value="JAT74289.1"/>
    <property type="molecule type" value="Transcribed_RNA"/>
</dbReference>
<proteinExistence type="predicted"/>
<dbReference type="InterPro" id="IPR029063">
    <property type="entry name" value="SAM-dependent_MTases_sf"/>
</dbReference>